<dbReference type="InterPro" id="IPR016024">
    <property type="entry name" value="ARM-type_fold"/>
</dbReference>
<name>A0ABW4ARX6_9ACTN</name>
<proteinExistence type="predicted"/>
<sequence length="186" mass="20321">MGFGQLLRRLRSAADQGFDFREIEDEIEYLAEFEAETSRAEALALTGDASMRIWALGLIGDARDLPILVAALDDPALRFTALEAVGGQRDRGPIDAIARGYLTDPDPAVRSKAAGLVAWLRRPGYVAALMPLTGDPDQDVRSGITNRLAMRGDATAVPLLRVMLGDPVERIRRNAQRGLDRLTRLP</sequence>
<accession>A0ABW4ARX6</accession>
<dbReference type="RefSeq" id="WP_317794693.1">
    <property type="nucleotide sequence ID" value="NZ_AP028461.1"/>
</dbReference>
<reference evidence="2" key="1">
    <citation type="journal article" date="2019" name="Int. J. Syst. Evol. Microbiol.">
        <title>The Global Catalogue of Microorganisms (GCM) 10K type strain sequencing project: providing services to taxonomists for standard genome sequencing and annotation.</title>
        <authorList>
            <consortium name="The Broad Institute Genomics Platform"/>
            <consortium name="The Broad Institute Genome Sequencing Center for Infectious Disease"/>
            <person name="Wu L."/>
            <person name="Ma J."/>
        </authorList>
    </citation>
    <scope>NUCLEOTIDE SEQUENCE [LARGE SCALE GENOMIC DNA]</scope>
    <source>
        <strain evidence="2">CCM 7526</strain>
    </source>
</reference>
<dbReference type="Pfam" id="PF13646">
    <property type="entry name" value="HEAT_2"/>
    <property type="match status" value="1"/>
</dbReference>
<dbReference type="Gene3D" id="1.25.10.10">
    <property type="entry name" value="Leucine-rich Repeat Variant"/>
    <property type="match status" value="1"/>
</dbReference>
<dbReference type="EMBL" id="JBHTMK010000063">
    <property type="protein sequence ID" value="MFD1372963.1"/>
    <property type="molecule type" value="Genomic_DNA"/>
</dbReference>
<protein>
    <submittedName>
        <fullName evidence="1">HEAT repeat domain-containing protein</fullName>
    </submittedName>
</protein>
<comment type="caution">
    <text evidence="1">The sequence shown here is derived from an EMBL/GenBank/DDBJ whole genome shotgun (WGS) entry which is preliminary data.</text>
</comment>
<dbReference type="Proteomes" id="UP001597183">
    <property type="component" value="Unassembled WGS sequence"/>
</dbReference>
<organism evidence="1 2">
    <name type="scientific">Actinoplanes sichuanensis</name>
    <dbReference type="NCBI Taxonomy" id="512349"/>
    <lineage>
        <taxon>Bacteria</taxon>
        <taxon>Bacillati</taxon>
        <taxon>Actinomycetota</taxon>
        <taxon>Actinomycetes</taxon>
        <taxon>Micromonosporales</taxon>
        <taxon>Micromonosporaceae</taxon>
        <taxon>Actinoplanes</taxon>
    </lineage>
</organism>
<keyword evidence="2" id="KW-1185">Reference proteome</keyword>
<dbReference type="InterPro" id="IPR011989">
    <property type="entry name" value="ARM-like"/>
</dbReference>
<evidence type="ECO:0000313" key="2">
    <source>
        <dbReference type="Proteomes" id="UP001597183"/>
    </source>
</evidence>
<gene>
    <name evidence="1" type="ORF">ACFQ5G_47205</name>
</gene>
<evidence type="ECO:0000313" key="1">
    <source>
        <dbReference type="EMBL" id="MFD1372963.1"/>
    </source>
</evidence>
<dbReference type="SUPFAM" id="SSF48371">
    <property type="entry name" value="ARM repeat"/>
    <property type="match status" value="1"/>
</dbReference>